<gene>
    <name evidence="12" type="ORF">FLM02_13260</name>
</gene>
<evidence type="ECO:0000259" key="9">
    <source>
        <dbReference type="PROSITE" id="PS51192"/>
    </source>
</evidence>
<dbReference type="AlphaFoldDB" id="A0A544C1A3"/>
<dbReference type="Pfam" id="PF00270">
    <property type="entry name" value="DEAD"/>
    <property type="match status" value="1"/>
</dbReference>
<evidence type="ECO:0000256" key="4">
    <source>
        <dbReference type="ARBA" id="ARBA00022840"/>
    </source>
</evidence>
<dbReference type="GO" id="GO:0016787">
    <property type="term" value="F:hydrolase activity"/>
    <property type="evidence" value="ECO:0007669"/>
    <property type="project" value="UniProtKB-KW"/>
</dbReference>
<keyword evidence="3 7" id="KW-0347">Helicase</keyword>
<dbReference type="EMBL" id="VIOS01000047">
    <property type="protein sequence ID" value="TQP12362.1"/>
    <property type="molecule type" value="Genomic_DNA"/>
</dbReference>
<accession>A0A544C1A3</accession>
<evidence type="ECO:0000256" key="2">
    <source>
        <dbReference type="ARBA" id="ARBA00022801"/>
    </source>
</evidence>
<comment type="similarity">
    <text evidence="5 7">Belongs to the DEAD box helicase family.</text>
</comment>
<dbReference type="GO" id="GO:0005829">
    <property type="term" value="C:cytosol"/>
    <property type="evidence" value="ECO:0007669"/>
    <property type="project" value="TreeGrafter"/>
</dbReference>
<dbReference type="CDD" id="cd18787">
    <property type="entry name" value="SF2_C_DEAD"/>
    <property type="match status" value="1"/>
</dbReference>
<keyword evidence="2 7" id="KW-0378">Hydrolase</keyword>
<dbReference type="InterPro" id="IPR011545">
    <property type="entry name" value="DEAD/DEAH_box_helicase_dom"/>
</dbReference>
<dbReference type="PANTHER" id="PTHR47959">
    <property type="entry name" value="ATP-DEPENDENT RNA HELICASE RHLE-RELATED"/>
    <property type="match status" value="1"/>
</dbReference>
<name>A0A544C1A3_VIBCL</name>
<dbReference type="Gene3D" id="3.40.50.300">
    <property type="entry name" value="P-loop containing nucleotide triphosphate hydrolases"/>
    <property type="match status" value="2"/>
</dbReference>
<dbReference type="InterPro" id="IPR014001">
    <property type="entry name" value="Helicase_ATP-bd"/>
</dbReference>
<evidence type="ECO:0000256" key="8">
    <source>
        <dbReference type="SAM" id="MobiDB-lite"/>
    </source>
</evidence>
<dbReference type="InterPro" id="IPR014014">
    <property type="entry name" value="RNA_helicase_DEAD_Q_motif"/>
</dbReference>
<dbReference type="GO" id="GO:0005524">
    <property type="term" value="F:ATP binding"/>
    <property type="evidence" value="ECO:0007669"/>
    <property type="project" value="UniProtKB-KW"/>
</dbReference>
<feature type="short sequence motif" description="Q motif" evidence="6">
    <location>
        <begin position="23"/>
        <end position="50"/>
    </location>
</feature>
<feature type="compositionally biased region" description="Polar residues" evidence="8">
    <location>
        <begin position="410"/>
        <end position="437"/>
    </location>
</feature>
<dbReference type="PROSITE" id="PS51194">
    <property type="entry name" value="HELICASE_CTER"/>
    <property type="match status" value="1"/>
</dbReference>
<dbReference type="GO" id="GO:0003724">
    <property type="term" value="F:RNA helicase activity"/>
    <property type="evidence" value="ECO:0007669"/>
    <property type="project" value="InterPro"/>
</dbReference>
<reference evidence="12 13" key="1">
    <citation type="submission" date="2019-07" db="EMBL/GenBank/DDBJ databases">
        <title>Phenotypic and genotypic antimicrobial resistance traits of Vibrio cholerae non-O1/non-O139 isolated from a large Austrian lake frequently associated with cases of infection.</title>
        <authorList>
            <person name="Lepuschitz S."/>
            <person name="Baron S."/>
            <person name="Larvor E."/>
            <person name="Granier S."/>
            <person name="Pretzer C."/>
            <person name="Mach R.L."/>
            <person name="Farnleitner A.H."/>
            <person name="Ruppitsch W."/>
            <person name="Pleininger S."/>
            <person name="Indra A."/>
            <person name="Kirschner A.K.T."/>
        </authorList>
    </citation>
    <scope>NUCLEOTIDE SEQUENCE [LARGE SCALE GENOMIC DNA]</scope>
    <source>
        <strain evidence="12 13">A12JL36W90</strain>
    </source>
</reference>
<evidence type="ECO:0000256" key="5">
    <source>
        <dbReference type="ARBA" id="ARBA00038437"/>
    </source>
</evidence>
<keyword evidence="4 7" id="KW-0067">ATP-binding</keyword>
<dbReference type="InterPro" id="IPR001650">
    <property type="entry name" value="Helicase_C-like"/>
</dbReference>
<dbReference type="FunFam" id="3.40.50.300:FF:003646">
    <property type="entry name" value="ATP-dependent RNA helicase"/>
    <property type="match status" value="1"/>
</dbReference>
<dbReference type="GO" id="GO:0003676">
    <property type="term" value="F:nucleic acid binding"/>
    <property type="evidence" value="ECO:0007669"/>
    <property type="project" value="InterPro"/>
</dbReference>
<sequence>MIKSTPAIIRPTLFFEYSGIQPMSFSSLALSADLIQALPKAITQPTAIQTLVIPAMLTGKDVLALANTGSGKTLAYGLPLLERLKTSPEQQALVLVPTRELAMQVSEVLTQVGTPLGLNTLCLCGGVDKTEQQNALAENPNILVATTGRLFDLTQSGLSLNRVTTLVLDEADRLLDMGFWPQVQALASQTAGVRQTVMCSATFSDDLKLKAQQLMRAPTQVSANPENSINQAVQETLYLVNKGSKTQALVALLKQHQWPQVLVFIGAKENADSLTKKLNKAGIVATALHGDKSQSEREAALAEFKNGTTQVLIATDLLARGIHIEQLPVVINFELPMHAETYVHRVGRTARAGQQGIALSLVCHGEMDALNAIRTLTQRELPVQNLEGFPVTDQPSTGESKRAPRDKQANLRTNSKSSIKQFQGKSKPQSPRTNGGG</sequence>
<dbReference type="PROSITE" id="PS00039">
    <property type="entry name" value="DEAD_ATP_HELICASE"/>
    <property type="match status" value="1"/>
</dbReference>
<evidence type="ECO:0000313" key="12">
    <source>
        <dbReference type="EMBL" id="TQP12362.1"/>
    </source>
</evidence>
<protein>
    <submittedName>
        <fullName evidence="12">DEAD/DEAH box helicase</fullName>
    </submittedName>
</protein>
<proteinExistence type="inferred from homology"/>
<dbReference type="CDD" id="cd00268">
    <property type="entry name" value="DEADc"/>
    <property type="match status" value="1"/>
</dbReference>
<dbReference type="PROSITE" id="PS51192">
    <property type="entry name" value="HELICASE_ATP_BIND_1"/>
    <property type="match status" value="1"/>
</dbReference>
<dbReference type="InterPro" id="IPR050079">
    <property type="entry name" value="DEAD_box_RNA_helicase"/>
</dbReference>
<dbReference type="Pfam" id="PF00271">
    <property type="entry name" value="Helicase_C"/>
    <property type="match status" value="1"/>
</dbReference>
<dbReference type="SMART" id="SM00487">
    <property type="entry name" value="DEXDc"/>
    <property type="match status" value="1"/>
</dbReference>
<feature type="domain" description="Helicase ATP-binding" evidence="9">
    <location>
        <begin position="53"/>
        <end position="221"/>
    </location>
</feature>
<evidence type="ECO:0000256" key="3">
    <source>
        <dbReference type="ARBA" id="ARBA00022806"/>
    </source>
</evidence>
<evidence type="ECO:0000313" key="13">
    <source>
        <dbReference type="Proteomes" id="UP000319979"/>
    </source>
</evidence>
<dbReference type="InterPro" id="IPR027417">
    <property type="entry name" value="P-loop_NTPase"/>
</dbReference>
<dbReference type="PANTHER" id="PTHR47959:SF2">
    <property type="entry name" value="ATP-DEPENDENT RNA HELICASE DEAD BOX FAMILY"/>
    <property type="match status" value="1"/>
</dbReference>
<evidence type="ECO:0000256" key="7">
    <source>
        <dbReference type="RuleBase" id="RU000492"/>
    </source>
</evidence>
<feature type="domain" description="Helicase C-terminal" evidence="10">
    <location>
        <begin position="244"/>
        <end position="397"/>
    </location>
</feature>
<dbReference type="SMART" id="SM00490">
    <property type="entry name" value="HELICc"/>
    <property type="match status" value="1"/>
</dbReference>
<keyword evidence="1 7" id="KW-0547">Nucleotide-binding</keyword>
<feature type="region of interest" description="Disordered" evidence="8">
    <location>
        <begin position="385"/>
        <end position="437"/>
    </location>
</feature>
<dbReference type="RefSeq" id="WP_142564742.1">
    <property type="nucleotide sequence ID" value="NZ_VIOI01000021.1"/>
</dbReference>
<feature type="compositionally biased region" description="Basic and acidic residues" evidence="8">
    <location>
        <begin position="399"/>
        <end position="409"/>
    </location>
</feature>
<dbReference type="SUPFAM" id="SSF52540">
    <property type="entry name" value="P-loop containing nucleoside triphosphate hydrolases"/>
    <property type="match status" value="1"/>
</dbReference>
<evidence type="ECO:0000256" key="1">
    <source>
        <dbReference type="ARBA" id="ARBA00022741"/>
    </source>
</evidence>
<evidence type="ECO:0000256" key="6">
    <source>
        <dbReference type="PROSITE-ProRule" id="PRU00552"/>
    </source>
</evidence>
<dbReference type="Proteomes" id="UP000319979">
    <property type="component" value="Unassembled WGS sequence"/>
</dbReference>
<comment type="caution">
    <text evidence="12">The sequence shown here is derived from an EMBL/GenBank/DDBJ whole genome shotgun (WGS) entry which is preliminary data.</text>
</comment>
<dbReference type="InterPro" id="IPR000629">
    <property type="entry name" value="RNA-helicase_DEAD-box_CS"/>
</dbReference>
<dbReference type="PROSITE" id="PS51195">
    <property type="entry name" value="Q_MOTIF"/>
    <property type="match status" value="1"/>
</dbReference>
<organism evidence="12 13">
    <name type="scientific">Vibrio cholerae</name>
    <dbReference type="NCBI Taxonomy" id="666"/>
    <lineage>
        <taxon>Bacteria</taxon>
        <taxon>Pseudomonadati</taxon>
        <taxon>Pseudomonadota</taxon>
        <taxon>Gammaproteobacteria</taxon>
        <taxon>Vibrionales</taxon>
        <taxon>Vibrionaceae</taxon>
        <taxon>Vibrio</taxon>
    </lineage>
</organism>
<evidence type="ECO:0000259" key="11">
    <source>
        <dbReference type="PROSITE" id="PS51195"/>
    </source>
</evidence>
<feature type="domain" description="DEAD-box RNA helicase Q" evidence="11">
    <location>
        <begin position="23"/>
        <end position="50"/>
    </location>
</feature>
<dbReference type="InterPro" id="IPR044742">
    <property type="entry name" value="DEAD/DEAH_RhlB"/>
</dbReference>
<evidence type="ECO:0000259" key="10">
    <source>
        <dbReference type="PROSITE" id="PS51194"/>
    </source>
</evidence>